<dbReference type="KEGG" id="hti:HTIA_1301"/>
<dbReference type="GeneID" id="23800141"/>
<sequence length="81" mass="8352">MAAGIIETLSRVGTAVVVAPIALLGVDFLIRGNHVGGIAFLGIVGLILAIERYVITPGEIPQRVASRLVGALVTVEDSDDT</sequence>
<dbReference type="EMBL" id="HF571520">
    <property type="protein sequence ID" value="CCQ33435.1"/>
    <property type="molecule type" value="Genomic_DNA"/>
</dbReference>
<evidence type="ECO:0000313" key="4">
    <source>
        <dbReference type="Proteomes" id="UP000003861"/>
    </source>
</evidence>
<dbReference type="Pfam" id="PF24377">
    <property type="entry name" value="DUF7533"/>
    <property type="match status" value="1"/>
</dbReference>
<proteinExistence type="predicted"/>
<gene>
    <name evidence="3" type="ORF">HLRTI_000367</name>
    <name evidence="2" type="ORF">HTIA_1301</name>
</gene>
<accession>F7PK80</accession>
<dbReference type="OrthoDB" id="157531at2157"/>
<protein>
    <submittedName>
        <fullName evidence="3">Uncharacterized protein</fullName>
    </submittedName>
</protein>
<keyword evidence="1" id="KW-1133">Transmembrane helix</keyword>
<keyword evidence="1" id="KW-0472">Membrane</keyword>
<evidence type="ECO:0000313" key="2">
    <source>
        <dbReference type="EMBL" id="CCQ33435.1"/>
    </source>
</evidence>
<dbReference type="AlphaFoldDB" id="F7PK80"/>
<dbReference type="Proteomes" id="UP000003861">
    <property type="component" value="Unassembled WGS sequence"/>
</dbReference>
<organism evidence="3 4">
    <name type="scientific">Halorhabdus tiamatea SARL4B</name>
    <dbReference type="NCBI Taxonomy" id="1033806"/>
    <lineage>
        <taxon>Archaea</taxon>
        <taxon>Methanobacteriati</taxon>
        <taxon>Methanobacteriota</taxon>
        <taxon>Stenosarchaea group</taxon>
        <taxon>Halobacteria</taxon>
        <taxon>Halobacteriales</taxon>
        <taxon>Haloarculaceae</taxon>
        <taxon>Halorhabdus</taxon>
    </lineage>
</organism>
<keyword evidence="5" id="KW-1185">Reference proteome</keyword>
<dbReference type="EMBL" id="AFNT02000002">
    <property type="protein sequence ID" value="ERJ07614.1"/>
    <property type="molecule type" value="Genomic_DNA"/>
</dbReference>
<reference evidence="3 4" key="2">
    <citation type="journal article" date="2013" name="PLoS ONE">
        <title>INDIGO - INtegrated Data Warehouse of MIcrobial GenOmes with Examples from the Red Sea Extremophiles.</title>
        <authorList>
            <person name="Alam I."/>
            <person name="Antunes A."/>
            <person name="Kamau A.A."/>
            <person name="Ba Alawi W."/>
            <person name="Kalkatawi M."/>
            <person name="Stingl U."/>
            <person name="Bajic V.B."/>
        </authorList>
    </citation>
    <scope>NUCLEOTIDE SEQUENCE [LARGE SCALE GENOMIC DNA]</scope>
    <source>
        <strain evidence="3 4">SARL4B</strain>
    </source>
</reference>
<keyword evidence="1" id="KW-0812">Transmembrane</keyword>
<evidence type="ECO:0000313" key="5">
    <source>
        <dbReference type="Proteomes" id="UP000015381"/>
    </source>
</evidence>
<feature type="transmembrane region" description="Helical" evidence="1">
    <location>
        <begin position="12"/>
        <end position="30"/>
    </location>
</feature>
<feature type="transmembrane region" description="Helical" evidence="1">
    <location>
        <begin position="36"/>
        <end position="55"/>
    </location>
</feature>
<dbReference type="eggNOG" id="arCOG08183">
    <property type="taxonomic scope" value="Archaea"/>
</dbReference>
<dbReference type="RefSeq" id="WP_008526276.1">
    <property type="nucleotide sequence ID" value="NC_021921.1"/>
</dbReference>
<dbReference type="InterPro" id="IPR055955">
    <property type="entry name" value="DUF7533"/>
</dbReference>
<name>F7PK80_9EURY</name>
<reference evidence="3 4" key="1">
    <citation type="journal article" date="2011" name="J. Bacteriol.">
        <title>Genome sequence of Halorhabdus tiamatea, the first archaeon isolated from a deep-sea anoxic brine lake.</title>
        <authorList>
            <person name="Antunes A."/>
            <person name="Alam I."/>
            <person name="Bajic V.B."/>
            <person name="Stingl U."/>
        </authorList>
    </citation>
    <scope>NUCLEOTIDE SEQUENCE [LARGE SCALE GENOMIC DNA]</scope>
    <source>
        <strain evidence="3 4">SARL4B</strain>
    </source>
</reference>
<dbReference type="HOGENOM" id="CLU_2565647_0_0_2"/>
<evidence type="ECO:0000313" key="3">
    <source>
        <dbReference type="EMBL" id="ERJ07614.1"/>
    </source>
</evidence>
<dbReference type="Proteomes" id="UP000015381">
    <property type="component" value="Chromosome I"/>
</dbReference>
<evidence type="ECO:0000256" key="1">
    <source>
        <dbReference type="SAM" id="Phobius"/>
    </source>
</evidence>
<dbReference type="STRING" id="1033806.HTIA_1301"/>
<reference evidence="2 5" key="3">
    <citation type="journal article" date="2014" name="Environ. Microbiol.">
        <title>Halorhabdus tiamatea: proteogenomics and glycosidase activity measurements identify the first cultivated euryarchaeon from a deep-sea anoxic brine lake as potential polysaccharide degrader.</title>
        <authorList>
            <person name="Werner J."/>
            <person name="Ferrer M."/>
            <person name="Michel G."/>
            <person name="Mann A.J."/>
            <person name="Huang S."/>
            <person name="Juarez S."/>
            <person name="Ciordia S."/>
            <person name="Albar J.P."/>
            <person name="Alcaide M."/>
            <person name="La Cono V."/>
            <person name="Yakimov M.M."/>
            <person name="Antunes A."/>
            <person name="Taborda M."/>
            <person name="Da Costa M.S."/>
            <person name="Amann R.I."/>
            <person name="Gloeckner F.O."/>
            <person name="Golyshina O.V."/>
            <person name="Golyshin P.N."/>
            <person name="Teeling H."/>
        </authorList>
    </citation>
    <scope>NUCLEOTIDE SEQUENCE [LARGE SCALE GENOMIC DNA]</scope>
    <source>
        <strain evidence="5">SARL4B</strain>
        <strain evidence="2">Type strain: SARL4B</strain>
    </source>
</reference>